<keyword evidence="1" id="KW-0175">Coiled coil</keyword>
<dbReference type="AlphaFoldDB" id="A0A261S3I2"/>
<evidence type="ECO:0000256" key="3">
    <source>
        <dbReference type="SAM" id="Phobius"/>
    </source>
</evidence>
<dbReference type="Proteomes" id="UP000216020">
    <property type="component" value="Unassembled WGS sequence"/>
</dbReference>
<name>A0A261S3I2_9BORD</name>
<feature type="coiled-coil region" evidence="1">
    <location>
        <begin position="77"/>
        <end position="104"/>
    </location>
</feature>
<keyword evidence="3" id="KW-1133">Transmembrane helix</keyword>
<evidence type="ECO:0000256" key="1">
    <source>
        <dbReference type="SAM" id="Coils"/>
    </source>
</evidence>
<gene>
    <name evidence="4" type="ORF">CAL29_28030</name>
</gene>
<dbReference type="EMBL" id="NEVM01000005">
    <property type="protein sequence ID" value="OZI31725.1"/>
    <property type="molecule type" value="Genomic_DNA"/>
</dbReference>
<protein>
    <submittedName>
        <fullName evidence="4">Uncharacterized protein</fullName>
    </submittedName>
</protein>
<organism evidence="4 5">
    <name type="scientific">Bordetella genomosp. 10</name>
    <dbReference type="NCBI Taxonomy" id="1416804"/>
    <lineage>
        <taxon>Bacteria</taxon>
        <taxon>Pseudomonadati</taxon>
        <taxon>Pseudomonadota</taxon>
        <taxon>Betaproteobacteria</taxon>
        <taxon>Burkholderiales</taxon>
        <taxon>Alcaligenaceae</taxon>
        <taxon>Bordetella</taxon>
    </lineage>
</organism>
<evidence type="ECO:0000256" key="2">
    <source>
        <dbReference type="SAM" id="MobiDB-lite"/>
    </source>
</evidence>
<keyword evidence="3" id="KW-0812">Transmembrane</keyword>
<feature type="transmembrane region" description="Helical" evidence="3">
    <location>
        <begin position="25"/>
        <end position="44"/>
    </location>
</feature>
<reference evidence="5" key="1">
    <citation type="submission" date="2017-05" db="EMBL/GenBank/DDBJ databases">
        <title>Complete and WGS of Bordetella genogroups.</title>
        <authorList>
            <person name="Spilker T."/>
            <person name="Lipuma J."/>
        </authorList>
    </citation>
    <scope>NUCLEOTIDE SEQUENCE [LARGE SCALE GENOMIC DNA]</scope>
    <source>
        <strain evidence="5">AU16122</strain>
    </source>
</reference>
<evidence type="ECO:0000313" key="5">
    <source>
        <dbReference type="Proteomes" id="UP000216020"/>
    </source>
</evidence>
<sequence>MPEKIRRWCECRQDRLTAIAAQIKLWTLFFFLVGVGSGFGALWMRQLMQPEIDRLQSANTDLIAVINNRLPPLVGKVDQAAGQLDQASEKLDQAASAATRASRTASQAAATANGAAVNAARANIRPGPASAPPAPARPSHKKGDVPEWLNTP</sequence>
<keyword evidence="5" id="KW-1185">Reference proteome</keyword>
<proteinExistence type="predicted"/>
<keyword evidence="3" id="KW-0472">Membrane</keyword>
<evidence type="ECO:0000313" key="4">
    <source>
        <dbReference type="EMBL" id="OZI31725.1"/>
    </source>
</evidence>
<comment type="caution">
    <text evidence="4">The sequence shown here is derived from an EMBL/GenBank/DDBJ whole genome shotgun (WGS) entry which is preliminary data.</text>
</comment>
<dbReference type="RefSeq" id="WP_094856131.1">
    <property type="nucleotide sequence ID" value="NZ_NEVM01000005.1"/>
</dbReference>
<accession>A0A261S3I2</accession>
<feature type="region of interest" description="Disordered" evidence="2">
    <location>
        <begin position="122"/>
        <end position="152"/>
    </location>
</feature>